<proteinExistence type="predicted"/>
<gene>
    <name evidence="1" type="ORF">GIB67_040428</name>
</gene>
<evidence type="ECO:0000313" key="2">
    <source>
        <dbReference type="Proteomes" id="UP000541444"/>
    </source>
</evidence>
<evidence type="ECO:0000313" key="1">
    <source>
        <dbReference type="EMBL" id="KAF6135117.1"/>
    </source>
</evidence>
<sequence length="93" mass="10567">MVPLPLGLLIQVRPITWLDLISRTFGKGHEKDGMYIFDDYPTLATTSVLPAIGTNTFTPKNLDLWQARLGHVHFQNLCLLFYTLQNACKTSKF</sequence>
<organism evidence="1 2">
    <name type="scientific">Kingdonia uniflora</name>
    <dbReference type="NCBI Taxonomy" id="39325"/>
    <lineage>
        <taxon>Eukaryota</taxon>
        <taxon>Viridiplantae</taxon>
        <taxon>Streptophyta</taxon>
        <taxon>Embryophyta</taxon>
        <taxon>Tracheophyta</taxon>
        <taxon>Spermatophyta</taxon>
        <taxon>Magnoliopsida</taxon>
        <taxon>Ranunculales</taxon>
        <taxon>Circaeasteraceae</taxon>
        <taxon>Kingdonia</taxon>
    </lineage>
</organism>
<dbReference type="AlphaFoldDB" id="A0A7J7KXQ6"/>
<reference evidence="1 2" key="1">
    <citation type="journal article" date="2020" name="IScience">
        <title>Genome Sequencing of the Endangered Kingdonia uniflora (Circaeasteraceae, Ranunculales) Reveals Potential Mechanisms of Evolutionary Specialization.</title>
        <authorList>
            <person name="Sun Y."/>
            <person name="Deng T."/>
            <person name="Zhang A."/>
            <person name="Moore M.J."/>
            <person name="Landis J.B."/>
            <person name="Lin N."/>
            <person name="Zhang H."/>
            <person name="Zhang X."/>
            <person name="Huang J."/>
            <person name="Zhang X."/>
            <person name="Sun H."/>
            <person name="Wang H."/>
        </authorList>
    </citation>
    <scope>NUCLEOTIDE SEQUENCE [LARGE SCALE GENOMIC DNA]</scope>
    <source>
        <strain evidence="1">TB1705</strain>
        <tissue evidence="1">Leaf</tissue>
    </source>
</reference>
<protein>
    <recommendedName>
        <fullName evidence="3">GAG-pre-integrase domain-containing protein</fullName>
    </recommendedName>
</protein>
<keyword evidence="2" id="KW-1185">Reference proteome</keyword>
<evidence type="ECO:0008006" key="3">
    <source>
        <dbReference type="Google" id="ProtNLM"/>
    </source>
</evidence>
<dbReference type="EMBL" id="JACGCM010002813">
    <property type="protein sequence ID" value="KAF6135117.1"/>
    <property type="molecule type" value="Genomic_DNA"/>
</dbReference>
<accession>A0A7J7KXQ6</accession>
<dbReference type="Proteomes" id="UP000541444">
    <property type="component" value="Unassembled WGS sequence"/>
</dbReference>
<name>A0A7J7KXQ6_9MAGN</name>
<comment type="caution">
    <text evidence="1">The sequence shown here is derived from an EMBL/GenBank/DDBJ whole genome shotgun (WGS) entry which is preliminary data.</text>
</comment>